<feature type="region of interest" description="Disordered" evidence="1">
    <location>
        <begin position="1"/>
        <end position="24"/>
    </location>
</feature>
<organism evidence="2 3">
    <name type="scientific">Pleurodeles waltl</name>
    <name type="common">Iberian ribbed newt</name>
    <dbReference type="NCBI Taxonomy" id="8319"/>
    <lineage>
        <taxon>Eukaryota</taxon>
        <taxon>Metazoa</taxon>
        <taxon>Chordata</taxon>
        <taxon>Craniata</taxon>
        <taxon>Vertebrata</taxon>
        <taxon>Euteleostomi</taxon>
        <taxon>Amphibia</taxon>
        <taxon>Batrachia</taxon>
        <taxon>Caudata</taxon>
        <taxon>Salamandroidea</taxon>
        <taxon>Salamandridae</taxon>
        <taxon>Pleurodelinae</taxon>
        <taxon>Pleurodeles</taxon>
    </lineage>
</organism>
<name>A0AAV7UGM8_PLEWA</name>
<gene>
    <name evidence="2" type="ORF">NDU88_004929</name>
</gene>
<reference evidence="2" key="1">
    <citation type="journal article" date="2022" name="bioRxiv">
        <title>Sequencing and chromosome-scale assembly of the giantPleurodeles waltlgenome.</title>
        <authorList>
            <person name="Brown T."/>
            <person name="Elewa A."/>
            <person name="Iarovenko S."/>
            <person name="Subramanian E."/>
            <person name="Araus A.J."/>
            <person name="Petzold A."/>
            <person name="Susuki M."/>
            <person name="Suzuki K.-i.T."/>
            <person name="Hayashi T."/>
            <person name="Toyoda A."/>
            <person name="Oliveira C."/>
            <person name="Osipova E."/>
            <person name="Leigh N.D."/>
            <person name="Simon A."/>
            <person name="Yun M.H."/>
        </authorList>
    </citation>
    <scope>NUCLEOTIDE SEQUENCE</scope>
    <source>
        <strain evidence="2">20211129_DDA</strain>
        <tissue evidence="2">Liver</tissue>
    </source>
</reference>
<dbReference type="AlphaFoldDB" id="A0AAV7UGM8"/>
<accession>A0AAV7UGM8</accession>
<feature type="region of interest" description="Disordered" evidence="1">
    <location>
        <begin position="93"/>
        <end position="114"/>
    </location>
</feature>
<dbReference type="Proteomes" id="UP001066276">
    <property type="component" value="Chromosome 3_1"/>
</dbReference>
<evidence type="ECO:0000313" key="2">
    <source>
        <dbReference type="EMBL" id="KAJ1188165.1"/>
    </source>
</evidence>
<dbReference type="EMBL" id="JANPWB010000005">
    <property type="protein sequence ID" value="KAJ1188165.1"/>
    <property type="molecule type" value="Genomic_DNA"/>
</dbReference>
<sequence>MEVCSRAVRAAPSPRGRRGLGPRGLLVTLGPSGRVGLAFRQALSAPADECQRDTRVAIPTRGDPATCIPEVGWLVESRVEGFYLDPTRDESYRMGKAKPAKTPAMPMETAGAPA</sequence>
<evidence type="ECO:0000313" key="3">
    <source>
        <dbReference type="Proteomes" id="UP001066276"/>
    </source>
</evidence>
<evidence type="ECO:0000256" key="1">
    <source>
        <dbReference type="SAM" id="MobiDB-lite"/>
    </source>
</evidence>
<protein>
    <submittedName>
        <fullName evidence="2">Uncharacterized protein</fullName>
    </submittedName>
</protein>
<keyword evidence="3" id="KW-1185">Reference proteome</keyword>
<proteinExistence type="predicted"/>
<feature type="compositionally biased region" description="Low complexity" evidence="1">
    <location>
        <begin position="1"/>
        <end position="14"/>
    </location>
</feature>
<comment type="caution">
    <text evidence="2">The sequence shown here is derived from an EMBL/GenBank/DDBJ whole genome shotgun (WGS) entry which is preliminary data.</text>
</comment>